<comment type="subcellular location">
    <subcellularLocation>
        <location evidence="1">Cell inner membrane</location>
        <topology evidence="1">Peripheral membrane protein</topology>
    </subcellularLocation>
</comment>
<keyword evidence="8" id="KW-0614">Plasmid</keyword>
<evidence type="ECO:0000256" key="1">
    <source>
        <dbReference type="ARBA" id="ARBA00004417"/>
    </source>
</evidence>
<dbReference type="InterPro" id="IPR050319">
    <property type="entry name" value="ABC_transp_ATP-bind"/>
</dbReference>
<dbReference type="FunFam" id="3.40.50.300:FF:000016">
    <property type="entry name" value="Oligopeptide ABC transporter ATP-binding component"/>
    <property type="match status" value="1"/>
</dbReference>
<proteinExistence type="inferred from homology"/>
<dbReference type="PROSITE" id="PS50893">
    <property type="entry name" value="ABC_TRANSPORTER_2"/>
    <property type="match status" value="1"/>
</dbReference>
<protein>
    <submittedName>
        <fullName evidence="8">ATP-binding cassette domain-containing protein</fullName>
    </submittedName>
</protein>
<keyword evidence="4" id="KW-0547">Nucleotide-binding</keyword>
<name>A0AAF1K869_9HYPH</name>
<dbReference type="SUPFAM" id="SSF52540">
    <property type="entry name" value="P-loop containing nucleoside triphosphate hydrolases"/>
    <property type="match status" value="1"/>
</dbReference>
<dbReference type="Proteomes" id="UP000249499">
    <property type="component" value="Plasmid pRt1078"/>
</dbReference>
<dbReference type="InterPro" id="IPR003593">
    <property type="entry name" value="AAA+_ATPase"/>
</dbReference>
<comment type="similarity">
    <text evidence="2">Belongs to the ABC transporter superfamily.</text>
</comment>
<dbReference type="Gene3D" id="3.40.50.300">
    <property type="entry name" value="P-loop containing nucleotide triphosphate hydrolases"/>
    <property type="match status" value="1"/>
</dbReference>
<dbReference type="GO" id="GO:0005524">
    <property type="term" value="F:ATP binding"/>
    <property type="evidence" value="ECO:0007669"/>
    <property type="project" value="UniProtKB-KW"/>
</dbReference>
<feature type="region of interest" description="Disordered" evidence="6">
    <location>
        <begin position="329"/>
        <end position="356"/>
    </location>
</feature>
<dbReference type="GO" id="GO:0055085">
    <property type="term" value="P:transmembrane transport"/>
    <property type="evidence" value="ECO:0007669"/>
    <property type="project" value="UniProtKB-ARBA"/>
</dbReference>
<accession>A0AAF1K869</accession>
<dbReference type="PROSITE" id="PS00211">
    <property type="entry name" value="ABC_TRANSPORTER_1"/>
    <property type="match status" value="1"/>
</dbReference>
<dbReference type="EMBL" id="CP117256">
    <property type="protein sequence ID" value="WFR97867.1"/>
    <property type="molecule type" value="Genomic_DNA"/>
</dbReference>
<evidence type="ECO:0000256" key="4">
    <source>
        <dbReference type="ARBA" id="ARBA00022741"/>
    </source>
</evidence>
<dbReference type="AlphaFoldDB" id="A0AAF1K869"/>
<keyword evidence="3" id="KW-0813">Transport</keyword>
<dbReference type="InterPro" id="IPR003439">
    <property type="entry name" value="ABC_transporter-like_ATP-bd"/>
</dbReference>
<dbReference type="PANTHER" id="PTHR43776">
    <property type="entry name" value="TRANSPORT ATP-BINDING PROTEIN"/>
    <property type="match status" value="1"/>
</dbReference>
<evidence type="ECO:0000256" key="5">
    <source>
        <dbReference type="ARBA" id="ARBA00022840"/>
    </source>
</evidence>
<evidence type="ECO:0000313" key="9">
    <source>
        <dbReference type="Proteomes" id="UP000249499"/>
    </source>
</evidence>
<dbReference type="CDD" id="cd03257">
    <property type="entry name" value="ABC_NikE_OppD_transporters"/>
    <property type="match status" value="1"/>
</dbReference>
<dbReference type="Pfam" id="PF08352">
    <property type="entry name" value="oligo_HPY"/>
    <property type="match status" value="1"/>
</dbReference>
<dbReference type="RefSeq" id="WP_111218163.1">
    <property type="nucleotide sequence ID" value="NZ_CP117256.1"/>
</dbReference>
<dbReference type="Pfam" id="PF00005">
    <property type="entry name" value="ABC_tran"/>
    <property type="match status" value="1"/>
</dbReference>
<sequence length="356" mass="38559">MSKALLSVRDLHVHFPLAADWLGRPTGWLKAVDGVDLDIAEGESLALVGESGCGKSTLGAAILGMQQRSSGRIVFDGSDLNDDTARRRAERSRDIQIVFQDPVSALNPRMAIGRSIAEPLDIHGIGSPRERADRVYELLELVGLNLTDAKRKPNAFSGGQRQRIVIARAIALQPKLLILDEPVSALDVSIRSQILNLLLELQGRLGLSYLFISHDLSVVRHFADRVAVMYLGRIAETGATRDVFAEPIHPYTQALLSAVPLPDPIAQRRRQRVLLHGDLPSPASPPKGCRFSTRCPIAEPICHAISPGLVPVGDSGQTAACHINAPAKQFASHPSKDQHNSPSAYNAKSDFNRSSS</sequence>
<dbReference type="KEGG" id="rtu:PR017_18335"/>
<evidence type="ECO:0000256" key="6">
    <source>
        <dbReference type="SAM" id="MobiDB-lite"/>
    </source>
</evidence>
<evidence type="ECO:0000313" key="8">
    <source>
        <dbReference type="EMBL" id="WFR97867.1"/>
    </source>
</evidence>
<dbReference type="InterPro" id="IPR027417">
    <property type="entry name" value="P-loop_NTPase"/>
</dbReference>
<dbReference type="InterPro" id="IPR017871">
    <property type="entry name" value="ABC_transporter-like_CS"/>
</dbReference>
<keyword evidence="5 8" id="KW-0067">ATP-binding</keyword>
<dbReference type="InterPro" id="IPR013563">
    <property type="entry name" value="Oligopep_ABC_C"/>
</dbReference>
<dbReference type="GO" id="GO:0005886">
    <property type="term" value="C:plasma membrane"/>
    <property type="evidence" value="ECO:0007669"/>
    <property type="project" value="UniProtKB-SubCell"/>
</dbReference>
<dbReference type="NCBIfam" id="TIGR01727">
    <property type="entry name" value="oligo_HPY"/>
    <property type="match status" value="1"/>
</dbReference>
<gene>
    <name evidence="8" type="ORF">PR017_18335</name>
</gene>
<reference evidence="9" key="2">
    <citation type="journal article" date="2023" name="MicrobiologyOpen">
        <title>Genomics of the tumorigenes clade of the family Rhizobiaceae and description of Rhizobium rhododendri sp. nov.</title>
        <authorList>
            <person name="Kuzmanovic N."/>
            <person name="diCenzo G.C."/>
            <person name="Bunk B."/>
            <person name="Sproeer C."/>
            <person name="Fruehling A."/>
            <person name="Neumann-Schaal M."/>
            <person name="Overmann J."/>
            <person name="Smalla K."/>
        </authorList>
    </citation>
    <scope>NUCLEOTIDE SEQUENCE [LARGE SCALE GENOMIC DNA]</scope>
    <source>
        <strain evidence="9">1078</strain>
        <plasmid evidence="9">pRt1078</plasmid>
    </source>
</reference>
<evidence type="ECO:0000256" key="3">
    <source>
        <dbReference type="ARBA" id="ARBA00022448"/>
    </source>
</evidence>
<dbReference type="PANTHER" id="PTHR43776:SF7">
    <property type="entry name" value="D,D-DIPEPTIDE TRANSPORT ATP-BINDING PROTEIN DDPF-RELATED"/>
    <property type="match status" value="1"/>
</dbReference>
<dbReference type="GO" id="GO:0016887">
    <property type="term" value="F:ATP hydrolysis activity"/>
    <property type="evidence" value="ECO:0007669"/>
    <property type="project" value="InterPro"/>
</dbReference>
<organism evidence="8 9">
    <name type="scientific">Rhizobium tumorigenes</name>
    <dbReference type="NCBI Taxonomy" id="2041385"/>
    <lineage>
        <taxon>Bacteria</taxon>
        <taxon>Pseudomonadati</taxon>
        <taxon>Pseudomonadota</taxon>
        <taxon>Alphaproteobacteria</taxon>
        <taxon>Hyphomicrobiales</taxon>
        <taxon>Rhizobiaceae</taxon>
        <taxon>Rhizobium/Agrobacterium group</taxon>
        <taxon>Rhizobium</taxon>
    </lineage>
</organism>
<dbReference type="GO" id="GO:0015833">
    <property type="term" value="P:peptide transport"/>
    <property type="evidence" value="ECO:0007669"/>
    <property type="project" value="InterPro"/>
</dbReference>
<feature type="domain" description="ABC transporter" evidence="7">
    <location>
        <begin position="8"/>
        <end position="256"/>
    </location>
</feature>
<evidence type="ECO:0000256" key="2">
    <source>
        <dbReference type="ARBA" id="ARBA00005417"/>
    </source>
</evidence>
<keyword evidence="9" id="KW-1185">Reference proteome</keyword>
<dbReference type="SMART" id="SM00382">
    <property type="entry name" value="AAA"/>
    <property type="match status" value="1"/>
</dbReference>
<reference evidence="8 9" key="1">
    <citation type="journal article" date="2018" name="Sci. Rep.">
        <title>Rhizobium tumorigenes sp. nov., a novel plant tumorigenic bacterium isolated from cane gall tumors on thornless blackberry.</title>
        <authorList>
            <person name="Kuzmanovi N."/>
            <person name="Smalla K."/>
            <person name="Gronow S."/>
            <person name="PuBawska J."/>
        </authorList>
    </citation>
    <scope>NUCLEOTIDE SEQUENCE [LARGE SCALE GENOMIC DNA]</scope>
    <source>
        <strain evidence="8 9">1078</strain>
    </source>
</reference>
<geneLocation type="plasmid" evidence="8 9">
    <name>pRt1078</name>
</geneLocation>
<evidence type="ECO:0000259" key="7">
    <source>
        <dbReference type="PROSITE" id="PS50893"/>
    </source>
</evidence>